<feature type="region of interest" description="Disordered" evidence="2">
    <location>
        <begin position="444"/>
        <end position="484"/>
    </location>
</feature>
<dbReference type="InterPro" id="IPR012677">
    <property type="entry name" value="Nucleotide-bd_a/b_plait_sf"/>
</dbReference>
<keyword evidence="1" id="KW-0694">RNA-binding</keyword>
<protein>
    <recommendedName>
        <fullName evidence="3">RRM domain-containing protein</fullName>
    </recommendedName>
</protein>
<dbReference type="Pfam" id="PF00076">
    <property type="entry name" value="RRM_1"/>
    <property type="match status" value="1"/>
</dbReference>
<feature type="compositionally biased region" description="Low complexity" evidence="2">
    <location>
        <begin position="51"/>
        <end position="78"/>
    </location>
</feature>
<proteinExistence type="predicted"/>
<evidence type="ECO:0000313" key="4">
    <source>
        <dbReference type="EMBL" id="CAD8669823.1"/>
    </source>
</evidence>
<dbReference type="SMART" id="SM00360">
    <property type="entry name" value="RRM"/>
    <property type="match status" value="1"/>
</dbReference>
<feature type="domain" description="RRM" evidence="3">
    <location>
        <begin position="331"/>
        <end position="406"/>
    </location>
</feature>
<dbReference type="InterPro" id="IPR034257">
    <property type="entry name" value="Acinus_RRM"/>
</dbReference>
<feature type="compositionally biased region" description="Low complexity" evidence="2">
    <location>
        <begin position="296"/>
        <end position="318"/>
    </location>
</feature>
<dbReference type="SUPFAM" id="SSF54928">
    <property type="entry name" value="RNA-binding domain, RBD"/>
    <property type="match status" value="1"/>
</dbReference>
<feature type="region of interest" description="Disordered" evidence="2">
    <location>
        <begin position="506"/>
        <end position="553"/>
    </location>
</feature>
<feature type="compositionally biased region" description="Pro residues" evidence="2">
    <location>
        <begin position="616"/>
        <end position="629"/>
    </location>
</feature>
<accession>A0A7S0WJY6</accession>
<gene>
    <name evidence="4" type="ORF">CLEI1391_LOCUS3799</name>
</gene>
<dbReference type="CDD" id="cd12432">
    <property type="entry name" value="RRM_ACINU"/>
    <property type="match status" value="1"/>
</dbReference>
<reference evidence="4" key="1">
    <citation type="submission" date="2021-01" db="EMBL/GenBank/DDBJ databases">
        <authorList>
            <person name="Corre E."/>
            <person name="Pelletier E."/>
            <person name="Niang G."/>
            <person name="Scheremetjew M."/>
            <person name="Finn R."/>
            <person name="Kale V."/>
            <person name="Holt S."/>
            <person name="Cochrane G."/>
            <person name="Meng A."/>
            <person name="Brown T."/>
            <person name="Cohen L."/>
        </authorList>
    </citation>
    <scope>NUCLEOTIDE SEQUENCE</scope>
    <source>
        <strain evidence="4">SAG 11-49</strain>
    </source>
</reference>
<dbReference type="InterPro" id="IPR035979">
    <property type="entry name" value="RBD_domain_sf"/>
</dbReference>
<dbReference type="GO" id="GO:0003723">
    <property type="term" value="F:RNA binding"/>
    <property type="evidence" value="ECO:0007669"/>
    <property type="project" value="UniProtKB-UniRule"/>
</dbReference>
<dbReference type="InterPro" id="IPR032552">
    <property type="entry name" value="RSB_motif"/>
</dbReference>
<dbReference type="EMBL" id="HBFB01006778">
    <property type="protein sequence ID" value="CAD8669823.1"/>
    <property type="molecule type" value="Transcribed_RNA"/>
</dbReference>
<feature type="compositionally biased region" description="Basic and acidic residues" evidence="2">
    <location>
        <begin position="579"/>
        <end position="610"/>
    </location>
</feature>
<evidence type="ECO:0000259" key="3">
    <source>
        <dbReference type="PROSITE" id="PS50102"/>
    </source>
</evidence>
<dbReference type="AlphaFoldDB" id="A0A7S0WJY6"/>
<sequence>MGLSPDQEAWLTSLTVNGLKDELKARGVATSSAKLKAQFQELLREALAAEQQAGAGNTAAADVQAGDVAGEARTAAKSASDHHAHPSSAGEPMQVAQPAVEPVASTAEPAPKPIEPTEPVASPAPAQPAQPEPAPEPEPVKASKPEPEPKPAPAAEPLTVDALLDDHADMEAEEQEHEPEPAPEAKPEQAGAEVVEGAAQASGRAQEAAEPSSKSVEKAAGPSAETPTEGGRKRREPIPLYQPRSTDKPGTEKKARAAPLSLTKADDAAAAAAAAAAATDSPAATPAAAPAPSPKPAAAAAAAKQLVSPKAKAAAAPAEPEPAAPPADPTTSVKIENLVRPFTENALKQLISKTGTIKDMWMPSIKTHAFVIFESVEQASATYAALHGQQWPQGTPKKLSLTFISEEAAQTSISHGRDPSLAAAAAKAAAAAAAAAKQAAKEAAKAADKGEGGKEQEGAEKSPAAESGSAEPERAGSAELGAAPAKPAAAVGMGIVAAAKRAMAAAAADSAAVRPGAKRARGDEAEGAAGSKRLARTSLDGGAAPVAEPAEPMKSLDELFRKTVAKPCIYWLQLTEEEIKSKKKREEEQERREAERERVDRRDDRRDGPRDAYPGLPRPPPLPGPPRRW</sequence>
<dbReference type="GO" id="GO:0008380">
    <property type="term" value="P:RNA splicing"/>
    <property type="evidence" value="ECO:0007669"/>
    <property type="project" value="TreeGrafter"/>
</dbReference>
<dbReference type="InterPro" id="IPR052793">
    <property type="entry name" value="EJC-associated_protein"/>
</dbReference>
<dbReference type="GO" id="GO:0071011">
    <property type="term" value="C:precatalytic spliceosome"/>
    <property type="evidence" value="ECO:0007669"/>
    <property type="project" value="TreeGrafter"/>
</dbReference>
<feature type="compositionally biased region" description="Pro residues" evidence="2">
    <location>
        <begin position="125"/>
        <end position="137"/>
    </location>
</feature>
<dbReference type="InterPro" id="IPR000504">
    <property type="entry name" value="RRM_dom"/>
</dbReference>
<dbReference type="PANTHER" id="PTHR46589:SF1">
    <property type="entry name" value="APOPTOTIC CHROMATIN CONDENSATION INDUCER IN THE NUCLEUS"/>
    <property type="match status" value="1"/>
</dbReference>
<feature type="compositionally biased region" description="Basic and acidic residues" evidence="2">
    <location>
        <begin position="245"/>
        <end position="255"/>
    </location>
</feature>
<feature type="compositionally biased region" description="Basic and acidic residues" evidence="2">
    <location>
        <begin position="138"/>
        <end position="149"/>
    </location>
</feature>
<feature type="compositionally biased region" description="Low complexity" evidence="2">
    <location>
        <begin position="543"/>
        <end position="552"/>
    </location>
</feature>
<feature type="compositionally biased region" description="Basic and acidic residues" evidence="2">
    <location>
        <begin position="178"/>
        <end position="187"/>
    </location>
</feature>
<feature type="region of interest" description="Disordered" evidence="2">
    <location>
        <begin position="51"/>
        <end position="332"/>
    </location>
</feature>
<dbReference type="Gene3D" id="3.30.70.330">
    <property type="match status" value="1"/>
</dbReference>
<feature type="compositionally biased region" description="Low complexity" evidence="2">
    <location>
        <begin position="268"/>
        <end position="288"/>
    </location>
</feature>
<feature type="compositionally biased region" description="Pro residues" evidence="2">
    <location>
        <begin position="319"/>
        <end position="328"/>
    </location>
</feature>
<evidence type="ECO:0000256" key="2">
    <source>
        <dbReference type="SAM" id="MobiDB-lite"/>
    </source>
</evidence>
<dbReference type="PANTHER" id="PTHR46589">
    <property type="entry name" value="APOPTOTIC CHROMATIN CONDENSATION INDUCER IN THE NUCLEUS"/>
    <property type="match status" value="1"/>
</dbReference>
<dbReference type="Pfam" id="PF16294">
    <property type="entry name" value="RSB_motif"/>
    <property type="match status" value="1"/>
</dbReference>
<feature type="compositionally biased region" description="Basic and acidic residues" evidence="2">
    <location>
        <begin position="444"/>
        <end position="460"/>
    </location>
</feature>
<dbReference type="GO" id="GO:0061574">
    <property type="term" value="C:ASAP complex"/>
    <property type="evidence" value="ECO:0007669"/>
    <property type="project" value="TreeGrafter"/>
</dbReference>
<feature type="region of interest" description="Disordered" evidence="2">
    <location>
        <begin position="579"/>
        <end position="629"/>
    </location>
</feature>
<organism evidence="4">
    <name type="scientific">Chlamydomonas leiostraca</name>
    <dbReference type="NCBI Taxonomy" id="1034604"/>
    <lineage>
        <taxon>Eukaryota</taxon>
        <taxon>Viridiplantae</taxon>
        <taxon>Chlorophyta</taxon>
        <taxon>core chlorophytes</taxon>
        <taxon>Chlorophyceae</taxon>
        <taxon>CS clade</taxon>
        <taxon>Chlamydomonadales</taxon>
        <taxon>Chlamydomonadaceae</taxon>
        <taxon>Chlamydomonas</taxon>
    </lineage>
</organism>
<feature type="compositionally biased region" description="Low complexity" evidence="2">
    <location>
        <begin position="188"/>
        <end position="210"/>
    </location>
</feature>
<evidence type="ECO:0000256" key="1">
    <source>
        <dbReference type="PROSITE-ProRule" id="PRU00176"/>
    </source>
</evidence>
<dbReference type="PROSITE" id="PS50102">
    <property type="entry name" value="RRM"/>
    <property type="match status" value="1"/>
</dbReference>
<name>A0A7S0WJY6_9CHLO</name>